<evidence type="ECO:0000313" key="2">
    <source>
        <dbReference type="EMBL" id="QEU94209.1"/>
    </source>
</evidence>
<proteinExistence type="predicted"/>
<evidence type="ECO:0000313" key="3">
    <source>
        <dbReference type="Proteomes" id="UP000325529"/>
    </source>
</evidence>
<feature type="transmembrane region" description="Helical" evidence="1">
    <location>
        <begin position="43"/>
        <end position="60"/>
    </location>
</feature>
<dbReference type="EMBL" id="CP023699">
    <property type="protein sequence ID" value="QEU94209.1"/>
    <property type="molecule type" value="Genomic_DNA"/>
</dbReference>
<keyword evidence="1" id="KW-0472">Membrane</keyword>
<dbReference type="AlphaFoldDB" id="A0A5J6GF74"/>
<keyword evidence="1" id="KW-0812">Transmembrane</keyword>
<evidence type="ECO:0000256" key="1">
    <source>
        <dbReference type="SAM" id="Phobius"/>
    </source>
</evidence>
<protein>
    <submittedName>
        <fullName evidence="2">Uncharacterized protein</fullName>
    </submittedName>
</protein>
<keyword evidence="1" id="KW-1133">Transmembrane helix</keyword>
<organism evidence="2 3">
    <name type="scientific">Streptomyces kanamyceticus</name>
    <dbReference type="NCBI Taxonomy" id="1967"/>
    <lineage>
        <taxon>Bacteria</taxon>
        <taxon>Bacillati</taxon>
        <taxon>Actinomycetota</taxon>
        <taxon>Actinomycetes</taxon>
        <taxon>Kitasatosporales</taxon>
        <taxon>Streptomycetaceae</taxon>
        <taxon>Streptomyces</taxon>
    </lineage>
</organism>
<sequence>MKTAYTPRNWWTEILLGTLVTLTCTALVLVAAAWAVADRGGSINVLGGLVPGLAAGTWSARRYRRRHTS</sequence>
<dbReference type="Proteomes" id="UP000325529">
    <property type="component" value="Chromosome"/>
</dbReference>
<name>A0A5J6GF74_STRKN</name>
<accession>A0A5J6GF74</accession>
<dbReference type="KEGG" id="ska:CP970_27845"/>
<dbReference type="RefSeq" id="WP_055551840.1">
    <property type="nucleotide sequence ID" value="NZ_CP023699.1"/>
</dbReference>
<feature type="transmembrane region" description="Helical" evidence="1">
    <location>
        <begin position="12"/>
        <end position="37"/>
    </location>
</feature>
<keyword evidence="3" id="KW-1185">Reference proteome</keyword>
<reference evidence="2 3" key="1">
    <citation type="submission" date="2017-09" db="EMBL/GenBank/DDBJ databases">
        <authorList>
            <person name="Lee N."/>
            <person name="Cho B.-K."/>
        </authorList>
    </citation>
    <scope>NUCLEOTIDE SEQUENCE [LARGE SCALE GENOMIC DNA]</scope>
    <source>
        <strain evidence="2 3">ATCC 12853</strain>
    </source>
</reference>
<gene>
    <name evidence="2" type="ORF">CP970_27845</name>
</gene>